<dbReference type="AlphaFoldDB" id="A0A1I4ZJE4"/>
<evidence type="ECO:0000259" key="4">
    <source>
        <dbReference type="PROSITE" id="PS51891"/>
    </source>
</evidence>
<dbReference type="SUPFAM" id="SSF51316">
    <property type="entry name" value="Mss4-like"/>
    <property type="match status" value="1"/>
</dbReference>
<dbReference type="PANTHER" id="PTHR28620">
    <property type="entry name" value="CENTROMERE PROTEIN V"/>
    <property type="match status" value="1"/>
</dbReference>
<dbReference type="STRING" id="655353.SAMN04488056_101115"/>
<evidence type="ECO:0000256" key="1">
    <source>
        <dbReference type="ARBA" id="ARBA00005495"/>
    </source>
</evidence>
<dbReference type="PROSITE" id="PS51891">
    <property type="entry name" value="CENP_V_GFA"/>
    <property type="match status" value="1"/>
</dbReference>
<proteinExistence type="inferred from homology"/>
<organism evidence="5 6">
    <name type="scientific">Cohaesibacter marisflavi</name>
    <dbReference type="NCBI Taxonomy" id="655353"/>
    <lineage>
        <taxon>Bacteria</taxon>
        <taxon>Pseudomonadati</taxon>
        <taxon>Pseudomonadota</taxon>
        <taxon>Alphaproteobacteria</taxon>
        <taxon>Hyphomicrobiales</taxon>
        <taxon>Cohaesibacteraceae</taxon>
    </lineage>
</organism>
<dbReference type="InterPro" id="IPR006913">
    <property type="entry name" value="CENP-V/GFA"/>
</dbReference>
<dbReference type="InterPro" id="IPR011057">
    <property type="entry name" value="Mss4-like_sf"/>
</dbReference>
<dbReference type="Proteomes" id="UP000199236">
    <property type="component" value="Unassembled WGS sequence"/>
</dbReference>
<evidence type="ECO:0000256" key="3">
    <source>
        <dbReference type="ARBA" id="ARBA00022833"/>
    </source>
</evidence>
<dbReference type="InterPro" id="IPR052355">
    <property type="entry name" value="CENP-V-like"/>
</dbReference>
<keyword evidence="6" id="KW-1185">Reference proteome</keyword>
<dbReference type="RefSeq" id="WP_244544544.1">
    <property type="nucleotide sequence ID" value="NZ_FOVR01000001.1"/>
</dbReference>
<dbReference type="EMBL" id="FOVR01000001">
    <property type="protein sequence ID" value="SFN50391.1"/>
    <property type="molecule type" value="Genomic_DNA"/>
</dbReference>
<evidence type="ECO:0000313" key="5">
    <source>
        <dbReference type="EMBL" id="SFN50391.1"/>
    </source>
</evidence>
<gene>
    <name evidence="5" type="ORF">SAMN04488056_101115</name>
</gene>
<feature type="domain" description="CENP-V/GFA" evidence="4">
    <location>
        <begin position="8"/>
        <end position="124"/>
    </location>
</feature>
<dbReference type="PANTHER" id="PTHR28620:SF1">
    <property type="entry name" value="CENP-V_GFA DOMAIN-CONTAINING PROTEIN"/>
    <property type="match status" value="1"/>
</dbReference>
<keyword evidence="2" id="KW-0479">Metal-binding</keyword>
<dbReference type="Gene3D" id="2.170.150.70">
    <property type="match status" value="1"/>
</dbReference>
<reference evidence="5 6" key="1">
    <citation type="submission" date="2016-10" db="EMBL/GenBank/DDBJ databases">
        <authorList>
            <person name="de Groot N.N."/>
        </authorList>
    </citation>
    <scope>NUCLEOTIDE SEQUENCE [LARGE SCALE GENOMIC DNA]</scope>
    <source>
        <strain evidence="5 6">CGMCC 1.9157</strain>
    </source>
</reference>
<sequence length="140" mass="15616">MIKPGHSYNAACHCGSVQFRVTISENDKPPRRCTCSICRMRGAAAVSTPLDGIEFLKGEEMLTKYQFGTMTAEHYFCSKCGIYTHHKRRSSPNEYGINVACIEGVSPFDFEEIVVFDGVNHPKDNDGASHIAGYLRFTQD</sequence>
<keyword evidence="3" id="KW-0862">Zinc</keyword>
<accession>A0A1I4ZJE4</accession>
<name>A0A1I4ZJE4_9HYPH</name>
<protein>
    <submittedName>
        <fullName evidence="5">Uncharacterized conserved protein</fullName>
    </submittedName>
</protein>
<comment type="similarity">
    <text evidence="1">Belongs to the Gfa family.</text>
</comment>
<dbReference type="Pfam" id="PF04828">
    <property type="entry name" value="GFA"/>
    <property type="match status" value="1"/>
</dbReference>
<evidence type="ECO:0000313" key="6">
    <source>
        <dbReference type="Proteomes" id="UP000199236"/>
    </source>
</evidence>
<dbReference type="GO" id="GO:0046872">
    <property type="term" value="F:metal ion binding"/>
    <property type="evidence" value="ECO:0007669"/>
    <property type="project" value="UniProtKB-KW"/>
</dbReference>
<evidence type="ECO:0000256" key="2">
    <source>
        <dbReference type="ARBA" id="ARBA00022723"/>
    </source>
</evidence>
<dbReference type="GO" id="GO:0016846">
    <property type="term" value="F:carbon-sulfur lyase activity"/>
    <property type="evidence" value="ECO:0007669"/>
    <property type="project" value="InterPro"/>
</dbReference>